<reference evidence="2" key="1">
    <citation type="journal article" date="2021" name="IMA Fungus">
        <title>Genomic characterization of three marine fungi, including Emericellopsis atlantica sp. nov. with signatures of a generalist lifestyle and marine biomass degradation.</title>
        <authorList>
            <person name="Hagestad O.C."/>
            <person name="Hou L."/>
            <person name="Andersen J.H."/>
            <person name="Hansen E.H."/>
            <person name="Altermark B."/>
            <person name="Li C."/>
            <person name="Kuhnert E."/>
            <person name="Cox R.J."/>
            <person name="Crous P.W."/>
            <person name="Spatafora J.W."/>
            <person name="Lail K."/>
            <person name="Amirebrahimi M."/>
            <person name="Lipzen A."/>
            <person name="Pangilinan J."/>
            <person name="Andreopoulos W."/>
            <person name="Hayes R.D."/>
            <person name="Ng V."/>
            <person name="Grigoriev I.V."/>
            <person name="Jackson S.A."/>
            <person name="Sutton T.D.S."/>
            <person name="Dobson A.D.W."/>
            <person name="Rama T."/>
        </authorList>
    </citation>
    <scope>NUCLEOTIDE SEQUENCE</scope>
    <source>
        <strain evidence="2">TRa3180A</strain>
    </source>
</reference>
<organism evidence="2 3">
    <name type="scientific">Calycina marina</name>
    <dbReference type="NCBI Taxonomy" id="1763456"/>
    <lineage>
        <taxon>Eukaryota</taxon>
        <taxon>Fungi</taxon>
        <taxon>Dikarya</taxon>
        <taxon>Ascomycota</taxon>
        <taxon>Pezizomycotina</taxon>
        <taxon>Leotiomycetes</taxon>
        <taxon>Helotiales</taxon>
        <taxon>Pezizellaceae</taxon>
        <taxon>Calycina</taxon>
    </lineage>
</organism>
<feature type="compositionally biased region" description="Polar residues" evidence="1">
    <location>
        <begin position="288"/>
        <end position="298"/>
    </location>
</feature>
<dbReference type="EMBL" id="MU253844">
    <property type="protein sequence ID" value="KAG9245496.1"/>
    <property type="molecule type" value="Genomic_DNA"/>
</dbReference>
<protein>
    <submittedName>
        <fullName evidence="2">Uncharacterized protein</fullName>
    </submittedName>
</protein>
<feature type="compositionally biased region" description="Polar residues" evidence="1">
    <location>
        <begin position="72"/>
        <end position="82"/>
    </location>
</feature>
<dbReference type="Proteomes" id="UP000887226">
    <property type="component" value="Unassembled WGS sequence"/>
</dbReference>
<feature type="region of interest" description="Disordered" evidence="1">
    <location>
        <begin position="244"/>
        <end position="330"/>
    </location>
</feature>
<feature type="region of interest" description="Disordered" evidence="1">
    <location>
        <begin position="61"/>
        <end position="82"/>
    </location>
</feature>
<accession>A0A9P7Z587</accession>
<sequence>MAIPNHNVSQTAKSRSRVKPILKKFAQSENNSLDLHRSTTVEEDGVDTYDYSRTSHDVIHQPTRRGFHARSASGTSQYSAGSSNRAASFVHPFIQRPCTPPAVTPYLNSFQSERSDSAAEDEGATRPNFCAHSSLSTRTPSFTTTGPQTTQPLLRIQTKQQPSLSSYALATSNVSVKNLNYLSPLSPDITSPSDSMTSASVLRSSFDNGFRTRSYSNEVHSRQRSNTETIAEARRKFDEREALKDEKAAREEVRKRERETQRQAKKIERGHRRSSASDATRAPRSKSDLTMQSYSEKSGSFAGADNSSVQHTDPEETEEQHPTRSYTATSAVKMKTHGTWTKFMMWLHTRFLRLGNRKSKYT</sequence>
<evidence type="ECO:0000313" key="2">
    <source>
        <dbReference type="EMBL" id="KAG9245496.1"/>
    </source>
</evidence>
<comment type="caution">
    <text evidence="2">The sequence shown here is derived from an EMBL/GenBank/DDBJ whole genome shotgun (WGS) entry which is preliminary data.</text>
</comment>
<feature type="compositionally biased region" description="Low complexity" evidence="1">
    <location>
        <begin position="133"/>
        <end position="150"/>
    </location>
</feature>
<keyword evidence="3" id="KW-1185">Reference proteome</keyword>
<proteinExistence type="predicted"/>
<evidence type="ECO:0000313" key="3">
    <source>
        <dbReference type="Proteomes" id="UP000887226"/>
    </source>
</evidence>
<feature type="compositionally biased region" description="Basic and acidic residues" evidence="1">
    <location>
        <begin position="244"/>
        <end position="267"/>
    </location>
</feature>
<feature type="region of interest" description="Disordered" evidence="1">
    <location>
        <begin position="104"/>
        <end position="150"/>
    </location>
</feature>
<evidence type="ECO:0000256" key="1">
    <source>
        <dbReference type="SAM" id="MobiDB-lite"/>
    </source>
</evidence>
<gene>
    <name evidence="2" type="ORF">BJ878DRAFT_479178</name>
</gene>
<dbReference type="OrthoDB" id="5377213at2759"/>
<name>A0A9P7Z587_9HELO</name>
<dbReference type="AlphaFoldDB" id="A0A9P7Z587"/>